<keyword evidence="13" id="KW-1185">Reference proteome</keyword>
<dbReference type="GO" id="GO:0005254">
    <property type="term" value="F:chloride channel activity"/>
    <property type="evidence" value="ECO:0007669"/>
    <property type="project" value="UniProtKB-KW"/>
</dbReference>
<dbReference type="InterPro" id="IPR001807">
    <property type="entry name" value="ClC"/>
</dbReference>
<dbReference type="Gene3D" id="1.10.3080.10">
    <property type="entry name" value="Clc chloride channel"/>
    <property type="match status" value="1"/>
</dbReference>
<dbReference type="InterPro" id="IPR014743">
    <property type="entry name" value="Cl-channel_core"/>
</dbReference>
<dbReference type="Pfam" id="PF00654">
    <property type="entry name" value="Voltage_CLC"/>
    <property type="match status" value="1"/>
</dbReference>
<keyword evidence="5" id="KW-0406">Ion transport</keyword>
<name>A0A2A9FGH7_9PSEU</name>
<keyword evidence="9" id="KW-0407">Ion channel</keyword>
<dbReference type="InterPro" id="IPR050368">
    <property type="entry name" value="ClC-type_chloride_channel"/>
</dbReference>
<keyword evidence="6 11" id="KW-0472">Membrane</keyword>
<feature type="compositionally biased region" description="Basic and acidic residues" evidence="10">
    <location>
        <begin position="9"/>
        <end position="18"/>
    </location>
</feature>
<dbReference type="SUPFAM" id="SSF81340">
    <property type="entry name" value="Clc chloride channel"/>
    <property type="match status" value="1"/>
</dbReference>
<evidence type="ECO:0000256" key="5">
    <source>
        <dbReference type="ARBA" id="ARBA00023065"/>
    </source>
</evidence>
<keyword evidence="3 11" id="KW-0812">Transmembrane</keyword>
<evidence type="ECO:0000256" key="10">
    <source>
        <dbReference type="SAM" id="MobiDB-lite"/>
    </source>
</evidence>
<organism evidence="12 13">
    <name type="scientific">Amycolatopsis sulphurea</name>
    <dbReference type="NCBI Taxonomy" id="76022"/>
    <lineage>
        <taxon>Bacteria</taxon>
        <taxon>Bacillati</taxon>
        <taxon>Actinomycetota</taxon>
        <taxon>Actinomycetes</taxon>
        <taxon>Pseudonocardiales</taxon>
        <taxon>Pseudonocardiaceae</taxon>
        <taxon>Amycolatopsis</taxon>
    </lineage>
</organism>
<proteinExistence type="predicted"/>
<dbReference type="Proteomes" id="UP000243542">
    <property type="component" value="Unassembled WGS sequence"/>
</dbReference>
<feature type="region of interest" description="Disordered" evidence="10">
    <location>
        <begin position="1"/>
        <end position="21"/>
    </location>
</feature>
<dbReference type="GO" id="GO:0034707">
    <property type="term" value="C:chloride channel complex"/>
    <property type="evidence" value="ECO:0007669"/>
    <property type="project" value="UniProtKB-KW"/>
</dbReference>
<evidence type="ECO:0000256" key="6">
    <source>
        <dbReference type="ARBA" id="ARBA00023136"/>
    </source>
</evidence>
<comment type="subcellular location">
    <subcellularLocation>
        <location evidence="1">Membrane</location>
        <topology evidence="1">Multi-pass membrane protein</topology>
    </subcellularLocation>
</comment>
<keyword evidence="2" id="KW-0813">Transport</keyword>
<evidence type="ECO:0000256" key="9">
    <source>
        <dbReference type="ARBA" id="ARBA00023303"/>
    </source>
</evidence>
<feature type="transmembrane region" description="Helical" evidence="11">
    <location>
        <begin position="88"/>
        <end position="108"/>
    </location>
</feature>
<dbReference type="CDD" id="cd00400">
    <property type="entry name" value="Voltage_gated_ClC"/>
    <property type="match status" value="1"/>
</dbReference>
<evidence type="ECO:0000256" key="11">
    <source>
        <dbReference type="SAM" id="Phobius"/>
    </source>
</evidence>
<evidence type="ECO:0000256" key="2">
    <source>
        <dbReference type="ARBA" id="ARBA00022448"/>
    </source>
</evidence>
<keyword evidence="4 11" id="KW-1133">Transmembrane helix</keyword>
<keyword evidence="8" id="KW-0868">Chloride</keyword>
<protein>
    <submittedName>
        <fullName evidence="12">Voltage-gated chloride channel</fullName>
    </submittedName>
</protein>
<dbReference type="EMBL" id="PDJK01000002">
    <property type="protein sequence ID" value="PFG49610.1"/>
    <property type="molecule type" value="Genomic_DNA"/>
</dbReference>
<evidence type="ECO:0000313" key="13">
    <source>
        <dbReference type="Proteomes" id="UP000243542"/>
    </source>
</evidence>
<evidence type="ECO:0000256" key="8">
    <source>
        <dbReference type="ARBA" id="ARBA00023214"/>
    </source>
</evidence>
<dbReference type="AlphaFoldDB" id="A0A2A9FGH7"/>
<reference evidence="12 13" key="1">
    <citation type="submission" date="2017-10" db="EMBL/GenBank/DDBJ databases">
        <title>Sequencing the genomes of 1000 actinobacteria strains.</title>
        <authorList>
            <person name="Klenk H.-P."/>
        </authorList>
    </citation>
    <scope>NUCLEOTIDE SEQUENCE [LARGE SCALE GENOMIC DNA]</scope>
    <source>
        <strain evidence="12 13">DSM 46092</strain>
    </source>
</reference>
<accession>A0A2A9FGH7</accession>
<comment type="caution">
    <text evidence="12">The sequence shown here is derived from an EMBL/GenBank/DDBJ whole genome shotgun (WGS) entry which is preliminary data.</text>
</comment>
<sequence length="215" mass="21967">MRCGETDSSDGKPREVPDHVPPGRAAHLGDFAVHPRMVLIAGFAVFVGAASAVAAFGLLKLIGLITNLVFSQRVATDLVAPGAQQHPWWLVVLAPAFGGLVIGVMARYGSEKIRGHGMPEAIEAILTGGSRVAPRVAVLKPVSSAVSIGTGGPFGAEGPIIMTGGAIGSILAQLLKLSADERKTLLVAGDIMRCSADAPARTGNAAEPCPLCPPP</sequence>
<evidence type="ECO:0000256" key="4">
    <source>
        <dbReference type="ARBA" id="ARBA00022989"/>
    </source>
</evidence>
<evidence type="ECO:0000313" key="12">
    <source>
        <dbReference type="EMBL" id="PFG49610.1"/>
    </source>
</evidence>
<evidence type="ECO:0000256" key="7">
    <source>
        <dbReference type="ARBA" id="ARBA00023173"/>
    </source>
</evidence>
<evidence type="ECO:0000256" key="1">
    <source>
        <dbReference type="ARBA" id="ARBA00004141"/>
    </source>
</evidence>
<dbReference type="PANTHER" id="PTHR43427">
    <property type="entry name" value="CHLORIDE CHANNEL PROTEIN CLC-E"/>
    <property type="match status" value="1"/>
</dbReference>
<gene>
    <name evidence="12" type="ORF">ATK36_4770</name>
</gene>
<keyword evidence="7" id="KW-0869">Chloride channel</keyword>
<evidence type="ECO:0000256" key="3">
    <source>
        <dbReference type="ARBA" id="ARBA00022692"/>
    </source>
</evidence>
<feature type="transmembrane region" description="Helical" evidence="11">
    <location>
        <begin position="38"/>
        <end position="68"/>
    </location>
</feature>
<dbReference type="PANTHER" id="PTHR43427:SF6">
    <property type="entry name" value="CHLORIDE CHANNEL PROTEIN CLC-E"/>
    <property type="match status" value="1"/>
</dbReference>